<evidence type="ECO:0000313" key="7">
    <source>
        <dbReference type="Proteomes" id="UP000199063"/>
    </source>
</evidence>
<organism evidence="6 7">
    <name type="scientific">Streptomyces wuyuanensis</name>
    <dbReference type="NCBI Taxonomy" id="1196353"/>
    <lineage>
        <taxon>Bacteria</taxon>
        <taxon>Bacillati</taxon>
        <taxon>Actinomycetota</taxon>
        <taxon>Actinomycetes</taxon>
        <taxon>Kitasatosporales</taxon>
        <taxon>Streptomycetaceae</taxon>
        <taxon>Streptomyces</taxon>
    </lineage>
</organism>
<dbReference type="InterPro" id="IPR049368">
    <property type="entry name" value="FkbO_Hyg5-like_N"/>
</dbReference>
<dbReference type="SUPFAM" id="SSF110221">
    <property type="entry name" value="AbfB domain"/>
    <property type="match status" value="1"/>
</dbReference>
<sequence length="1050" mass="112326">MTARTRNGNISVQLHGCPFGGAIGAPAGGVLARVNFAGGAGGTSLDDGAPRLTTHMVGEHTESAEEIWVSTLPVTAGVAGEAVFAEDGEHLFYAVRLDARPVYRDAVRRMYETALEFTFERGYTEMARMWNLVGGITDPNADGVEIYQDFCVGRAEAFAAWDDRVGRLPAATGIGTLSQGVDLCFIAVRPGRTTHIENPRQTPAYKYPARYGPKSPSFARATWLRGLGDEPGTLFVSGTASIVGAETVHVGDTAGQVDETLRNIEVLIGEENLAGYGVDRGFELKDLNRIRVYVRDAEDLPLVRERVRAAFPAHTEIAWFNVDVCRTAALGPAPPLSAYPPRKPVIRVGRSPQDWAGPPHPADGGGGPRHGSRAGIRRLRAVRPKGGGLYGAHRAANMDVDQPTLSLTYSPHAAGCAALCSLGRRAPCATGPNRCGRGCRAGPCPARSLYPESIAPVYSPVLVSLYKSPFSQRSARSHPRSINKRTGVANSTLTPCWRSSRLRHRPPRTHRELRADLAGGTDNRMKKSHSNSARMRRAATLGIVTATALAAVSGMAAPPTAVAAAAGSAAAAAGIGTTDKQRVDAAAVVRLDPTPDVLLLGDHDFIHAIWQKARDNGETFESVRLAAETAMTSEADEDHVRFIATGIHEAYAVDKQREKDKADAARAARLAKSQALIALGIASSPDLLGLSDDNFIRAVLRHEAAGPEVRAAAAQALAADAAAWQEFIANGARDAHQRDVAAEIKELEEKNRAEAERRKEVAARTNAAALFRITPSEALLALGDDNFIRELLRTAPADARESELYAAAQRAVLDPDPAAWKEFIHTGAEAAYKKDDEARRKKIAEADRRLALQIQAAAENTGVNPNLVAAAKKALAGSDQDVARFLKEDSQYRAKRQSLQPANGKPAGFFVRQSDVDAGEAFLAPVSADSRQTDREDATWVVVPSLGGKPGCYSLESARKPGHYLAQKGLRVRMIAGDGSAQFGKDATWCARKGLGGSGTSFESASQPGRFLRQHRGDLYAADKSAKNAFDAERDFAQEASWKIAAPLAR</sequence>
<dbReference type="InterPro" id="IPR031038">
    <property type="entry name" value="Chori_FkbO_Hyg5"/>
</dbReference>
<dbReference type="InterPro" id="IPR035959">
    <property type="entry name" value="RutC-like_sf"/>
</dbReference>
<evidence type="ECO:0000259" key="4">
    <source>
        <dbReference type="Pfam" id="PF05270"/>
    </source>
</evidence>
<dbReference type="RefSeq" id="WP_244291792.1">
    <property type="nucleotide sequence ID" value="NZ_FNHI01000001.1"/>
</dbReference>
<dbReference type="InterPro" id="IPR036195">
    <property type="entry name" value="AbfB_ABD_sf"/>
</dbReference>
<dbReference type="SUPFAM" id="SSF55298">
    <property type="entry name" value="YjgF-like"/>
    <property type="match status" value="1"/>
</dbReference>
<proteinExistence type="predicted"/>
<dbReference type="AlphaFoldDB" id="A0A1G9N443"/>
<dbReference type="STRING" id="1196353.SAMN05444921_101463"/>
<dbReference type="Gene3D" id="3.30.1330.40">
    <property type="entry name" value="RutC-like"/>
    <property type="match status" value="1"/>
</dbReference>
<evidence type="ECO:0000259" key="5">
    <source>
        <dbReference type="Pfam" id="PF21168"/>
    </source>
</evidence>
<accession>A0A1G9N443</accession>
<dbReference type="EMBL" id="FNHI01000001">
    <property type="protein sequence ID" value="SDL81260.1"/>
    <property type="molecule type" value="Genomic_DNA"/>
</dbReference>
<evidence type="ECO:0000256" key="2">
    <source>
        <dbReference type="SAM" id="Coils"/>
    </source>
</evidence>
<feature type="binding site" evidence="1">
    <location>
        <position position="220"/>
    </location>
    <ligand>
        <name>substrate</name>
    </ligand>
</feature>
<dbReference type="Pfam" id="PF05270">
    <property type="entry name" value="AbfB"/>
    <property type="match status" value="1"/>
</dbReference>
<protein>
    <submittedName>
        <fullName evidence="6">Chorismatase, FkbO/Hyg5 family</fullName>
    </submittedName>
</protein>
<gene>
    <name evidence="6" type="ORF">SAMN05444921_101463</name>
</gene>
<evidence type="ECO:0000313" key="6">
    <source>
        <dbReference type="EMBL" id="SDL81260.1"/>
    </source>
</evidence>
<feature type="binding site" evidence="1">
    <location>
        <position position="207"/>
    </location>
    <ligand>
        <name>substrate</name>
    </ligand>
</feature>
<dbReference type="Pfam" id="PF21168">
    <property type="entry name" value="FkbO_Hyg5-like_N"/>
    <property type="match status" value="1"/>
</dbReference>
<dbReference type="CDD" id="cd23399">
    <property type="entry name" value="beta-trefoil_ABD_ABFB"/>
    <property type="match status" value="1"/>
</dbReference>
<reference evidence="7" key="1">
    <citation type="submission" date="2016-10" db="EMBL/GenBank/DDBJ databases">
        <authorList>
            <person name="Varghese N."/>
            <person name="Submissions S."/>
        </authorList>
    </citation>
    <scope>NUCLEOTIDE SEQUENCE [LARGE SCALE GENOMIC DNA]</scope>
    <source>
        <strain evidence="7">CGMCC 4.7042</strain>
    </source>
</reference>
<evidence type="ECO:0000256" key="3">
    <source>
        <dbReference type="SAM" id="MobiDB-lite"/>
    </source>
</evidence>
<dbReference type="InterPro" id="IPR007934">
    <property type="entry name" value="AbfB_ABD"/>
</dbReference>
<feature type="binding site" evidence="1">
    <location>
        <position position="154"/>
    </location>
    <ligand>
        <name>substrate</name>
    </ligand>
</feature>
<dbReference type="NCBIfam" id="TIGR04444">
    <property type="entry name" value="chori_FkbO_Hyg5"/>
    <property type="match status" value="1"/>
</dbReference>
<name>A0A1G9N443_9ACTN</name>
<feature type="binding site" evidence="1">
    <location>
        <position position="147"/>
    </location>
    <ligand>
        <name>substrate</name>
    </ligand>
</feature>
<keyword evidence="2" id="KW-0175">Coiled coil</keyword>
<dbReference type="GO" id="GO:0046556">
    <property type="term" value="F:alpha-L-arabinofuranosidase activity"/>
    <property type="evidence" value="ECO:0007669"/>
    <property type="project" value="InterPro"/>
</dbReference>
<feature type="domain" description="Alpha-L-arabinofuranosidase B arabinose-binding" evidence="4">
    <location>
        <begin position="921"/>
        <end position="1044"/>
    </location>
</feature>
<dbReference type="GeneID" id="96657200"/>
<dbReference type="GO" id="GO:0046373">
    <property type="term" value="P:L-arabinose metabolic process"/>
    <property type="evidence" value="ECO:0007669"/>
    <property type="project" value="InterPro"/>
</dbReference>
<dbReference type="Gene3D" id="2.80.10.50">
    <property type="match status" value="1"/>
</dbReference>
<feature type="coiled-coil region" evidence="2">
    <location>
        <begin position="733"/>
        <end position="765"/>
    </location>
</feature>
<feature type="domain" description="Chorismatase FkbO/Hyg5-like N-terminal" evidence="5">
    <location>
        <begin position="66"/>
        <end position="187"/>
    </location>
</feature>
<evidence type="ECO:0000256" key="1">
    <source>
        <dbReference type="PIRSR" id="PIRSR631038-2"/>
    </source>
</evidence>
<feature type="region of interest" description="Disordered" evidence="3">
    <location>
        <begin position="350"/>
        <end position="373"/>
    </location>
</feature>
<keyword evidence="7" id="KW-1185">Reference proteome</keyword>
<dbReference type="Proteomes" id="UP000199063">
    <property type="component" value="Unassembled WGS sequence"/>
</dbReference>